<protein>
    <submittedName>
        <fullName evidence="2">Uncharacterized protein</fullName>
    </submittedName>
</protein>
<name>A0A061RSQ0_9CHLO</name>
<evidence type="ECO:0000313" key="2">
    <source>
        <dbReference type="EMBL" id="JAC73784.1"/>
    </source>
</evidence>
<feature type="non-terminal residue" evidence="2">
    <location>
        <position position="109"/>
    </location>
</feature>
<reference evidence="2" key="1">
    <citation type="submission" date="2014-05" db="EMBL/GenBank/DDBJ databases">
        <title>The transcriptome of the halophilic microalga Tetraselmis sp. GSL018 isolated from the Great Salt Lake, Utah.</title>
        <authorList>
            <person name="Jinkerson R.E."/>
            <person name="D'Adamo S."/>
            <person name="Posewitz M.C."/>
        </authorList>
    </citation>
    <scope>NUCLEOTIDE SEQUENCE</scope>
    <source>
        <strain evidence="2">GSL018</strain>
    </source>
</reference>
<gene>
    <name evidence="2" type="ORF">TSPGSL018_27865</name>
</gene>
<sequence>LCLKGLPHLFSVLCLSGSIFSRCVAVLLKKLFAITTEMHRLPCRNCSFQKRRVAAAFISVPRSLVFLTGLAPLHSQTCLYKLSFIPTSPPNETPLLFGHRSGRDNRLSG</sequence>
<dbReference type="EMBL" id="GBEZ01012071">
    <property type="protein sequence ID" value="JAC73784.1"/>
    <property type="molecule type" value="Transcribed_RNA"/>
</dbReference>
<feature type="region of interest" description="Disordered" evidence="1">
    <location>
        <begin position="89"/>
        <end position="109"/>
    </location>
</feature>
<dbReference type="AlphaFoldDB" id="A0A061RSQ0"/>
<organism evidence="2">
    <name type="scientific">Tetraselmis sp. GSL018</name>
    <dbReference type="NCBI Taxonomy" id="582737"/>
    <lineage>
        <taxon>Eukaryota</taxon>
        <taxon>Viridiplantae</taxon>
        <taxon>Chlorophyta</taxon>
        <taxon>core chlorophytes</taxon>
        <taxon>Chlorodendrophyceae</taxon>
        <taxon>Chlorodendrales</taxon>
        <taxon>Chlorodendraceae</taxon>
        <taxon>Tetraselmis</taxon>
    </lineage>
</organism>
<accession>A0A061RSQ0</accession>
<evidence type="ECO:0000256" key="1">
    <source>
        <dbReference type="SAM" id="MobiDB-lite"/>
    </source>
</evidence>
<proteinExistence type="predicted"/>
<feature type="non-terminal residue" evidence="2">
    <location>
        <position position="1"/>
    </location>
</feature>